<accession>A0ACC3D8X0</accession>
<comment type="caution">
    <text evidence="1">The sequence shown here is derived from an EMBL/GenBank/DDBJ whole genome shotgun (WGS) entry which is preliminary data.</text>
</comment>
<evidence type="ECO:0000313" key="2">
    <source>
        <dbReference type="Proteomes" id="UP001186974"/>
    </source>
</evidence>
<evidence type="ECO:0000313" key="1">
    <source>
        <dbReference type="EMBL" id="KAK3063728.1"/>
    </source>
</evidence>
<proteinExistence type="predicted"/>
<reference evidence="1" key="1">
    <citation type="submission" date="2024-09" db="EMBL/GenBank/DDBJ databases">
        <title>Black Yeasts Isolated from many extreme environments.</title>
        <authorList>
            <person name="Coleine C."/>
            <person name="Stajich J.E."/>
            <person name="Selbmann L."/>
        </authorList>
    </citation>
    <scope>NUCLEOTIDE SEQUENCE</scope>
    <source>
        <strain evidence="1">CCFEE 5737</strain>
    </source>
</reference>
<sequence length="223" mass="25322">MDPRYQPSYYDTRPSAATQAYANGVPPPSSYNPQTYVPYADAPSYRERDRERYDRYSSDDDRDYDDDDRYSPPRRDRDRNRGGYGYDERNEAVIRRSRRSSPGDYDARDDREYRSRADRSEGGKGNSRRSSRKPSDKGKEGQDGEREGMEERLTKMLGSNEHHLISTAAGAIAGGFIGHEATGKKGGWLETGIGAIIGAVGAREAAKQYEKRKDKKQEAPYRQ</sequence>
<gene>
    <name evidence="1" type="ORF">LTS18_013264</name>
</gene>
<dbReference type="Proteomes" id="UP001186974">
    <property type="component" value="Unassembled WGS sequence"/>
</dbReference>
<dbReference type="EMBL" id="JAWDJW010006741">
    <property type="protein sequence ID" value="KAK3063728.1"/>
    <property type="molecule type" value="Genomic_DNA"/>
</dbReference>
<organism evidence="1 2">
    <name type="scientific">Coniosporium uncinatum</name>
    <dbReference type="NCBI Taxonomy" id="93489"/>
    <lineage>
        <taxon>Eukaryota</taxon>
        <taxon>Fungi</taxon>
        <taxon>Dikarya</taxon>
        <taxon>Ascomycota</taxon>
        <taxon>Pezizomycotina</taxon>
        <taxon>Dothideomycetes</taxon>
        <taxon>Dothideomycetes incertae sedis</taxon>
        <taxon>Coniosporium</taxon>
    </lineage>
</organism>
<keyword evidence="2" id="KW-1185">Reference proteome</keyword>
<protein>
    <submittedName>
        <fullName evidence="1">Uncharacterized protein</fullName>
    </submittedName>
</protein>
<name>A0ACC3D8X0_9PEZI</name>